<protein>
    <submittedName>
        <fullName evidence="1">Uncharacterized protein</fullName>
    </submittedName>
</protein>
<comment type="caution">
    <text evidence="1">The sequence shown here is derived from an EMBL/GenBank/DDBJ whole genome shotgun (WGS) entry which is preliminary data.</text>
</comment>
<keyword evidence="2" id="KW-1185">Reference proteome</keyword>
<proteinExistence type="predicted"/>
<dbReference type="EMBL" id="JAIZAY010000001">
    <property type="protein sequence ID" value="KAJ8051100.1"/>
    <property type="molecule type" value="Genomic_DNA"/>
</dbReference>
<dbReference type="AlphaFoldDB" id="A0A9Q1CTY9"/>
<evidence type="ECO:0000313" key="2">
    <source>
        <dbReference type="Proteomes" id="UP001152320"/>
    </source>
</evidence>
<gene>
    <name evidence="1" type="ORF">HOLleu_04545</name>
</gene>
<sequence length="55" mass="6518">MLTAPRIRTKIGKKSFSWAAPYLWNNLPTLIRNITSLEVFKRTIKTHLFLHYLCN</sequence>
<organism evidence="1 2">
    <name type="scientific">Holothuria leucospilota</name>
    <name type="common">Black long sea cucumber</name>
    <name type="synonym">Mertensiothuria leucospilota</name>
    <dbReference type="NCBI Taxonomy" id="206669"/>
    <lineage>
        <taxon>Eukaryota</taxon>
        <taxon>Metazoa</taxon>
        <taxon>Echinodermata</taxon>
        <taxon>Eleutherozoa</taxon>
        <taxon>Echinozoa</taxon>
        <taxon>Holothuroidea</taxon>
        <taxon>Aspidochirotacea</taxon>
        <taxon>Aspidochirotida</taxon>
        <taxon>Holothuriidae</taxon>
        <taxon>Holothuria</taxon>
    </lineage>
</organism>
<dbReference type="Proteomes" id="UP001152320">
    <property type="component" value="Chromosome 1"/>
</dbReference>
<dbReference type="OrthoDB" id="416454at2759"/>
<name>A0A9Q1CTY9_HOLLE</name>
<reference evidence="1" key="1">
    <citation type="submission" date="2021-10" db="EMBL/GenBank/DDBJ databases">
        <title>Tropical sea cucumber genome reveals ecological adaptation and Cuvierian tubules defense mechanism.</title>
        <authorList>
            <person name="Chen T."/>
        </authorList>
    </citation>
    <scope>NUCLEOTIDE SEQUENCE</scope>
    <source>
        <strain evidence="1">Nanhai2018</strain>
        <tissue evidence="1">Muscle</tissue>
    </source>
</reference>
<evidence type="ECO:0000313" key="1">
    <source>
        <dbReference type="EMBL" id="KAJ8051100.1"/>
    </source>
</evidence>
<accession>A0A9Q1CTY9</accession>